<dbReference type="InterPro" id="IPR043128">
    <property type="entry name" value="Rev_trsase/Diguanyl_cyclase"/>
</dbReference>
<evidence type="ECO:0000259" key="2">
    <source>
        <dbReference type="PROSITE" id="PS50878"/>
    </source>
</evidence>
<dbReference type="Proteomes" id="UP000887013">
    <property type="component" value="Unassembled WGS sequence"/>
</dbReference>
<feature type="compositionally biased region" description="Low complexity" evidence="1">
    <location>
        <begin position="1433"/>
        <end position="1480"/>
    </location>
</feature>
<dbReference type="SUPFAM" id="SSF53098">
    <property type="entry name" value="Ribonuclease H-like"/>
    <property type="match status" value="1"/>
</dbReference>
<name>A0A8X6MD90_NEPPI</name>
<dbReference type="PROSITE" id="PS50878">
    <property type="entry name" value="RT_POL"/>
    <property type="match status" value="1"/>
</dbReference>
<evidence type="ECO:0000259" key="3">
    <source>
        <dbReference type="PROSITE" id="PS50994"/>
    </source>
</evidence>
<keyword evidence="5" id="KW-1185">Reference proteome</keyword>
<dbReference type="PANTHER" id="PTHR47331:SF1">
    <property type="entry name" value="GAG-LIKE PROTEIN"/>
    <property type="match status" value="1"/>
</dbReference>
<feature type="domain" description="Reverse transcriptase" evidence="2">
    <location>
        <begin position="353"/>
        <end position="577"/>
    </location>
</feature>
<protein>
    <submittedName>
        <fullName evidence="4">Integrase catalytic domain-containing protein</fullName>
    </submittedName>
</protein>
<proteinExistence type="predicted"/>
<feature type="domain" description="Integrase catalytic" evidence="3">
    <location>
        <begin position="1058"/>
        <end position="1187"/>
    </location>
</feature>
<dbReference type="GO" id="GO:0071897">
    <property type="term" value="P:DNA biosynthetic process"/>
    <property type="evidence" value="ECO:0007669"/>
    <property type="project" value="UniProtKB-ARBA"/>
</dbReference>
<evidence type="ECO:0000313" key="5">
    <source>
        <dbReference type="Proteomes" id="UP000887013"/>
    </source>
</evidence>
<accession>A0A8X6MD90</accession>
<dbReference type="Gene3D" id="3.30.70.270">
    <property type="match status" value="1"/>
</dbReference>
<dbReference type="InterPro" id="IPR043502">
    <property type="entry name" value="DNA/RNA_pol_sf"/>
</dbReference>
<dbReference type="PROSITE" id="PS50994">
    <property type="entry name" value="INTEGRASE"/>
    <property type="match status" value="1"/>
</dbReference>
<dbReference type="InterPro" id="IPR001584">
    <property type="entry name" value="Integrase_cat-core"/>
</dbReference>
<reference evidence="4" key="1">
    <citation type="submission" date="2020-08" db="EMBL/GenBank/DDBJ databases">
        <title>Multicomponent nature underlies the extraordinary mechanical properties of spider dragline silk.</title>
        <authorList>
            <person name="Kono N."/>
            <person name="Nakamura H."/>
            <person name="Mori M."/>
            <person name="Yoshida Y."/>
            <person name="Ohtoshi R."/>
            <person name="Malay A.D."/>
            <person name="Moran D.A.P."/>
            <person name="Tomita M."/>
            <person name="Numata K."/>
            <person name="Arakawa K."/>
        </authorList>
    </citation>
    <scope>NUCLEOTIDE SEQUENCE</scope>
</reference>
<dbReference type="Gene3D" id="3.10.10.10">
    <property type="entry name" value="HIV Type 1 Reverse Transcriptase, subunit A, domain 1"/>
    <property type="match status" value="1"/>
</dbReference>
<dbReference type="InterPro" id="IPR000477">
    <property type="entry name" value="RT_dom"/>
</dbReference>
<gene>
    <name evidence="4" type="primary">AVEN_218542_1</name>
    <name evidence="4" type="ORF">NPIL_100461</name>
</gene>
<dbReference type="EMBL" id="BMAW01043937">
    <property type="protein sequence ID" value="GFS41828.1"/>
    <property type="molecule type" value="Genomic_DNA"/>
</dbReference>
<dbReference type="InterPro" id="IPR008042">
    <property type="entry name" value="Retrotrans_Pao"/>
</dbReference>
<dbReference type="GO" id="GO:0042575">
    <property type="term" value="C:DNA polymerase complex"/>
    <property type="evidence" value="ECO:0007669"/>
    <property type="project" value="UniProtKB-ARBA"/>
</dbReference>
<dbReference type="OrthoDB" id="6433543at2759"/>
<dbReference type="GO" id="GO:0015074">
    <property type="term" value="P:DNA integration"/>
    <property type="evidence" value="ECO:0007669"/>
    <property type="project" value="InterPro"/>
</dbReference>
<dbReference type="Pfam" id="PF05380">
    <property type="entry name" value="Peptidase_A17"/>
    <property type="match status" value="1"/>
</dbReference>
<dbReference type="Gene3D" id="3.30.420.10">
    <property type="entry name" value="Ribonuclease H-like superfamily/Ribonuclease H"/>
    <property type="match status" value="1"/>
</dbReference>
<feature type="region of interest" description="Disordered" evidence="1">
    <location>
        <begin position="1425"/>
        <end position="1480"/>
    </location>
</feature>
<dbReference type="SUPFAM" id="SSF56672">
    <property type="entry name" value="DNA/RNA polymerases"/>
    <property type="match status" value="1"/>
</dbReference>
<sequence length="1480" mass="167997">MKFLSEEVEGTITANNIKGSLVPSYPIKSSLENFNVHSRPISKDKKISAFCPFCETSGHWPQQCNSVTDIDEPRVFITGPNGITKLTRCLLDGGSQSSFISSDLVDTLNLPVISTGPLELQAFESPNSFSHKRRQVQFQLSSIWDKAKVNVIAFESSNRYASHPSSPTDVSRFAKSKRMKLADPDDPLSSLPIEILIGTDFYWNVMHSDAPVKLSDSLALVPSSFGWILSGSRSHATVSFNPTVHSINVDTLTHELDNMVRNFWNLESIGIQPIQEKLKLSTHNAERLTNFHQSFKIIDGRRVIHLPWKPKVKLTSSNYDTAIHRFNSWTRRIHANTELKQKYAKQMQDYIDKKQVEAVLKDTLNEVRLFYLPHHAVKKITNEEIKWRIVFDASSHSPGHSSLNDALEAGPNLLPDILAMLLRFRLSKIAITSDGSQAFLQLILADEDRDATRFLWYKTEYTSDGNLCIADEIVTYRFTRLPFGLTSSPFLLSASLRELATMYKQTYPIATKHIENNTYMDDFVIGTSTDTEAITLYREMLQLTSHISLPLAKWTTNSKALQGVWKQENVPFREITQVLGVEWDTDKDVFQIDVQAKIVEASKEPVTKRLLLKLMSKFYDPLGLFAPVTVIVKILFQDTWLSGIKWDELLPPAVAQQWHKWINELQCLKDIRIPRWIGFSEISDVTIHVFCDASERAYGACLYARHTVNNFTEVNLICSRSKLAPVKKITLPRLELLAALLGTRLLQYSYRETNMYSHTAVLWSDSTVALSWIKGDPNRWKTFVCNRTTEILQYTTPSQWRHCTGTDNPADHLTRGTFPSQLPSLESWWHGPKWLNHDSDAWPTKDFPSHSQPSVEVESRKIESRSFYVATTEPIIDISRYSSYTKLLRVTAWILRFVHNCKSHLRIIHELNCNEIEKAKDYWIQTVQRQCFSAEINALKEGRPSQKKSKISCFNPFLTDDYLRLGGRLQFSDIPFDTQHPLILDGNHPFVHLLIQHTHIRLHHLGVRIVLSELRSTFWILRGRQAIKKALHKCLPFKLFKAKCGMPIEAPLPSERVVPSAPFTIIGIDFAGPVNIRCLKPRDTAYIELFTCATTRALHIELVSDLTTDKFLLALQRFVGRRGLPNTIYTDNATTFHAANKELILLWQTLSSAKTQQYYAQNGITWRFIAPRAAWWGGWWERLIVILVVVCTTSFAPVTCQDSTEDYRQAIAFNTSLLSDNERSVIDTCARIFVRGVHASPQLKDCFDISDLPPVKFSFHVHKQFVLRAIDDLGASDFEYIADFATRPMAQNFDVFCGHYVLRVYANVLPAFFYDQGILTEDNVESLCTEYLTNMDNSCQTTVVPGDTRSKFQAITDGFKQTLDSNIDLTRTKLWELSNHYQFQWTLTAVDLGTKNHLYNKCIRDTQGYTDESADSDTDINRCCTDGSESDSDNSGCDSSSSESDSSSSDSGSSNSDSDSSSSDSDSSSSDSDSSNSNSS</sequence>
<organism evidence="4 5">
    <name type="scientific">Nephila pilipes</name>
    <name type="common">Giant wood spider</name>
    <name type="synonym">Nephila maculata</name>
    <dbReference type="NCBI Taxonomy" id="299642"/>
    <lineage>
        <taxon>Eukaryota</taxon>
        <taxon>Metazoa</taxon>
        <taxon>Ecdysozoa</taxon>
        <taxon>Arthropoda</taxon>
        <taxon>Chelicerata</taxon>
        <taxon>Arachnida</taxon>
        <taxon>Araneae</taxon>
        <taxon>Araneomorphae</taxon>
        <taxon>Entelegynae</taxon>
        <taxon>Araneoidea</taxon>
        <taxon>Nephilidae</taxon>
        <taxon>Nephila</taxon>
    </lineage>
</organism>
<dbReference type="InterPro" id="IPR012337">
    <property type="entry name" value="RNaseH-like_sf"/>
</dbReference>
<dbReference type="InterPro" id="IPR036397">
    <property type="entry name" value="RNaseH_sf"/>
</dbReference>
<evidence type="ECO:0000256" key="1">
    <source>
        <dbReference type="SAM" id="MobiDB-lite"/>
    </source>
</evidence>
<dbReference type="GO" id="GO:0003676">
    <property type="term" value="F:nucleic acid binding"/>
    <property type="evidence" value="ECO:0007669"/>
    <property type="project" value="InterPro"/>
</dbReference>
<comment type="caution">
    <text evidence="4">The sequence shown here is derived from an EMBL/GenBank/DDBJ whole genome shotgun (WGS) entry which is preliminary data.</text>
</comment>
<dbReference type="PANTHER" id="PTHR47331">
    <property type="entry name" value="PHD-TYPE DOMAIN-CONTAINING PROTEIN"/>
    <property type="match status" value="1"/>
</dbReference>
<dbReference type="Pfam" id="PF00078">
    <property type="entry name" value="RVT_1"/>
    <property type="match status" value="1"/>
</dbReference>
<evidence type="ECO:0000313" key="4">
    <source>
        <dbReference type="EMBL" id="GFS41828.1"/>
    </source>
</evidence>